<proteinExistence type="predicted"/>
<evidence type="ECO:0000256" key="1">
    <source>
        <dbReference type="SAM" id="Phobius"/>
    </source>
</evidence>
<keyword evidence="1" id="KW-0472">Membrane</keyword>
<evidence type="ECO:0000313" key="3">
    <source>
        <dbReference type="EMBL" id="SSZ29988.1"/>
    </source>
</evidence>
<organism evidence="3 4">
    <name type="scientific">Aggregatibacter aphrophilus</name>
    <name type="common">Haemophilus aphrophilus</name>
    <dbReference type="NCBI Taxonomy" id="732"/>
    <lineage>
        <taxon>Bacteria</taxon>
        <taxon>Pseudomonadati</taxon>
        <taxon>Pseudomonadota</taxon>
        <taxon>Gammaproteobacteria</taxon>
        <taxon>Pasteurellales</taxon>
        <taxon>Pasteurellaceae</taxon>
        <taxon>Aggregatibacter</taxon>
    </lineage>
</organism>
<reference evidence="3 4" key="1">
    <citation type="submission" date="2018-06" db="EMBL/GenBank/DDBJ databases">
        <authorList>
            <consortium name="Pathogen Informatics"/>
            <person name="Doyle S."/>
        </authorList>
    </citation>
    <scope>NUCLEOTIDE SEQUENCE [LARGE SCALE GENOMIC DNA]</scope>
    <source>
        <strain evidence="3 4">NCTC5908</strain>
    </source>
</reference>
<dbReference type="InterPro" id="IPR019617">
    <property type="entry name" value="DUF2489"/>
</dbReference>
<keyword evidence="1" id="KW-0812">Transmembrane</keyword>
<keyword evidence="1" id="KW-1133">Transmembrane helix</keyword>
<dbReference type="GeneID" id="49635322"/>
<dbReference type="Proteomes" id="UP000253728">
    <property type="component" value="Unassembled WGS sequence"/>
</dbReference>
<name>A0A336NAB9_AGGAP</name>
<evidence type="ECO:0000259" key="2">
    <source>
        <dbReference type="Pfam" id="PF10675"/>
    </source>
</evidence>
<dbReference type="EMBL" id="UFSP01000003">
    <property type="protein sequence ID" value="SSZ29988.1"/>
    <property type="molecule type" value="Genomic_DNA"/>
</dbReference>
<dbReference type="RefSeq" id="WP_005704366.1">
    <property type="nucleotide sequence ID" value="NZ_MAQF01000023.1"/>
</dbReference>
<accession>A0A336NAB9</accession>
<sequence length="144" mass="16595">MWKTILFIAAVCIIVGMVGYAAYLLLALQKQKKALQQARRNRINRIKESIEIIAKAMLNGDCNLSEGVLRLKMLLEPVEMSIKNYVTMLQLYEVVEDMPTHEARKSLKKNERMRLDLRRESAEAGLEKSIKLELHQLLADIEKL</sequence>
<protein>
    <submittedName>
        <fullName evidence="3">Protein of uncharacterized function (DUF2489)</fullName>
    </submittedName>
</protein>
<feature type="transmembrane region" description="Helical" evidence="1">
    <location>
        <begin position="6"/>
        <end position="28"/>
    </location>
</feature>
<evidence type="ECO:0000313" key="4">
    <source>
        <dbReference type="Proteomes" id="UP000253728"/>
    </source>
</evidence>
<feature type="domain" description="DUF2489" evidence="2">
    <location>
        <begin position="14"/>
        <end position="137"/>
    </location>
</feature>
<dbReference type="AlphaFoldDB" id="A0A336NAB9"/>
<gene>
    <name evidence="3" type="ORF">NCTC5908_01800</name>
</gene>
<dbReference type="STRING" id="732.ADJ80_04980"/>
<dbReference type="Pfam" id="PF10675">
    <property type="entry name" value="DUF2489"/>
    <property type="match status" value="1"/>
</dbReference>